<proteinExistence type="predicted"/>
<dbReference type="Pfam" id="PF07717">
    <property type="entry name" value="OB_NTP_bind"/>
    <property type="match status" value="1"/>
</dbReference>
<dbReference type="GO" id="GO:0003723">
    <property type="term" value="F:RNA binding"/>
    <property type="evidence" value="ECO:0007669"/>
    <property type="project" value="TreeGrafter"/>
</dbReference>
<feature type="domain" description="Helicase-associated" evidence="1">
    <location>
        <begin position="19"/>
        <end position="112"/>
    </location>
</feature>
<dbReference type="SMART" id="SM00847">
    <property type="entry name" value="HA2"/>
    <property type="match status" value="1"/>
</dbReference>
<organism evidence="2">
    <name type="scientific">Spodoptera frugiperda</name>
    <name type="common">Fall armyworm</name>
    <dbReference type="NCBI Taxonomy" id="7108"/>
    <lineage>
        <taxon>Eukaryota</taxon>
        <taxon>Metazoa</taxon>
        <taxon>Ecdysozoa</taxon>
        <taxon>Arthropoda</taxon>
        <taxon>Hexapoda</taxon>
        <taxon>Insecta</taxon>
        <taxon>Pterygota</taxon>
        <taxon>Neoptera</taxon>
        <taxon>Endopterygota</taxon>
        <taxon>Lepidoptera</taxon>
        <taxon>Glossata</taxon>
        <taxon>Ditrysia</taxon>
        <taxon>Noctuoidea</taxon>
        <taxon>Noctuidae</taxon>
        <taxon>Amphipyrinae</taxon>
        <taxon>Spodoptera</taxon>
    </lineage>
</organism>
<gene>
    <name evidence="2" type="ORF">SFRICE_033835</name>
</gene>
<dbReference type="PANTHER" id="PTHR18934:SF136">
    <property type="entry name" value="ATP-DEPENDENT RNA HELICASE DHX35-RELATED"/>
    <property type="match status" value="1"/>
</dbReference>
<dbReference type="Gene3D" id="1.20.120.1080">
    <property type="match status" value="1"/>
</dbReference>
<dbReference type="InterPro" id="IPR007502">
    <property type="entry name" value="Helicase-assoc_dom"/>
</dbReference>
<dbReference type="PANTHER" id="PTHR18934">
    <property type="entry name" value="ATP-DEPENDENT RNA HELICASE"/>
    <property type="match status" value="1"/>
</dbReference>
<evidence type="ECO:0000259" key="1">
    <source>
        <dbReference type="SMART" id="SM00847"/>
    </source>
</evidence>
<dbReference type="SUPFAM" id="SSF52540">
    <property type="entry name" value="P-loop containing nucleoside triphosphate hydrolases"/>
    <property type="match status" value="1"/>
</dbReference>
<dbReference type="GO" id="GO:0071013">
    <property type="term" value="C:catalytic step 2 spliceosome"/>
    <property type="evidence" value="ECO:0007669"/>
    <property type="project" value="TreeGrafter"/>
</dbReference>
<reference evidence="2" key="1">
    <citation type="submission" date="2016-07" db="EMBL/GenBank/DDBJ databases">
        <authorList>
            <person name="Bretaudeau A."/>
        </authorList>
    </citation>
    <scope>NUCLEOTIDE SEQUENCE</scope>
    <source>
        <strain evidence="2">Rice</strain>
        <tissue evidence="2">Whole body</tissue>
    </source>
</reference>
<evidence type="ECO:0000313" key="2">
    <source>
        <dbReference type="EMBL" id="SOQ56497.1"/>
    </source>
</evidence>
<accession>A0A2H1WU18</accession>
<protein>
    <submittedName>
        <fullName evidence="2">SFRICE_033835</fullName>
    </submittedName>
</protein>
<dbReference type="Pfam" id="PF21010">
    <property type="entry name" value="HA2_C"/>
    <property type="match status" value="1"/>
</dbReference>
<sequence length="284" mass="31807">MTPPRFTFPTPPPARSVLCALESLYALQTVDRGGRMTSLGEMVAELPLKPMCAAMLCRSGEWGCVDEALSIAAMLQVDNVFLKPSGGKQSIEAKLSRRNNFEVAEGDIIMYLNIMEAYLKLKTSADDKKNARACKQWCDKYYINYKVMEKIRNNNLWITQSVVPCGNQTCYTLRDSRLSSHRTNRAACSDCLLLIICKTERILKCIVSGYFPQAAYLSPDASYRGVRGATLAMSPDSCLFRVQQPKWVIFASVSSSSGVSYMRDVSAVQQAWLLDLAPHYYRQT</sequence>
<dbReference type="InterPro" id="IPR027417">
    <property type="entry name" value="P-loop_NTPase"/>
</dbReference>
<dbReference type="EMBL" id="ODYU01011019">
    <property type="protein sequence ID" value="SOQ56497.1"/>
    <property type="molecule type" value="Genomic_DNA"/>
</dbReference>
<dbReference type="AlphaFoldDB" id="A0A2H1WU18"/>
<dbReference type="InterPro" id="IPR011709">
    <property type="entry name" value="DEAD-box_helicase_OB_fold"/>
</dbReference>
<dbReference type="GO" id="GO:0004386">
    <property type="term" value="F:helicase activity"/>
    <property type="evidence" value="ECO:0007669"/>
    <property type="project" value="TreeGrafter"/>
</dbReference>
<name>A0A2H1WU18_SPOFR</name>